<sequence>MRLTKLESVLLAVAVFAVVSFSGWLQREMKHAARERNRHDIGTIVDAACANLTAAELESNDNGQLQCGAVMLEAPREASAADGALTASVNGPATSVPNP</sequence>
<feature type="transmembrane region" description="Helical" evidence="1">
    <location>
        <begin position="6"/>
        <end position="25"/>
    </location>
</feature>
<keyword evidence="1" id="KW-1133">Transmembrane helix</keyword>
<keyword evidence="1" id="KW-0812">Transmembrane</keyword>
<accession>A0A1H7BVI4</accession>
<dbReference type="Proteomes" id="UP000198866">
    <property type="component" value="Unassembled WGS sequence"/>
</dbReference>
<keyword evidence="3" id="KW-1185">Reference proteome</keyword>
<evidence type="ECO:0000313" key="2">
    <source>
        <dbReference type="EMBL" id="SEJ77375.1"/>
    </source>
</evidence>
<dbReference type="STRING" id="667676.SAMN05192539_10183"/>
<evidence type="ECO:0000256" key="1">
    <source>
        <dbReference type="SAM" id="Phobius"/>
    </source>
</evidence>
<name>A0A1H7BVI4_9BURK</name>
<organism evidence="2 3">
    <name type="scientific">Paraburkholderia diazotrophica</name>
    <dbReference type="NCBI Taxonomy" id="667676"/>
    <lineage>
        <taxon>Bacteria</taxon>
        <taxon>Pseudomonadati</taxon>
        <taxon>Pseudomonadota</taxon>
        <taxon>Betaproteobacteria</taxon>
        <taxon>Burkholderiales</taxon>
        <taxon>Burkholderiaceae</taxon>
        <taxon>Paraburkholderia</taxon>
    </lineage>
</organism>
<gene>
    <name evidence="2" type="ORF">SAMN05192539_10183</name>
</gene>
<evidence type="ECO:0000313" key="3">
    <source>
        <dbReference type="Proteomes" id="UP000198866"/>
    </source>
</evidence>
<dbReference type="EMBL" id="FNYE01000018">
    <property type="protein sequence ID" value="SEJ77375.1"/>
    <property type="molecule type" value="Genomic_DNA"/>
</dbReference>
<keyword evidence="1" id="KW-0472">Membrane</keyword>
<reference evidence="3" key="1">
    <citation type="submission" date="2016-10" db="EMBL/GenBank/DDBJ databases">
        <authorList>
            <person name="Varghese N."/>
            <person name="Submissions S."/>
        </authorList>
    </citation>
    <scope>NUCLEOTIDE SEQUENCE [LARGE SCALE GENOMIC DNA]</scope>
    <source>
        <strain evidence="3">LMG 26031</strain>
    </source>
</reference>
<dbReference type="OrthoDB" id="9009198at2"/>
<proteinExistence type="predicted"/>
<dbReference type="AlphaFoldDB" id="A0A1H7BVI4"/>
<protein>
    <submittedName>
        <fullName evidence="2">Uncharacterized protein</fullName>
    </submittedName>
</protein>